<evidence type="ECO:0000313" key="3">
    <source>
        <dbReference type="Proteomes" id="UP000749646"/>
    </source>
</evidence>
<dbReference type="AlphaFoldDB" id="A0A9P6LVZ6"/>
<protein>
    <submittedName>
        <fullName evidence="2">Uncharacterized protein</fullName>
    </submittedName>
</protein>
<feature type="non-terminal residue" evidence="2">
    <location>
        <position position="72"/>
    </location>
</feature>
<name>A0A9P6LVZ6_9FUNG</name>
<accession>A0A9P6LVZ6</accession>
<reference evidence="2" key="1">
    <citation type="journal article" date="2020" name="Fungal Divers.">
        <title>Resolving the Mortierellaceae phylogeny through synthesis of multi-gene phylogenetics and phylogenomics.</title>
        <authorList>
            <person name="Vandepol N."/>
            <person name="Liber J."/>
            <person name="Desiro A."/>
            <person name="Na H."/>
            <person name="Kennedy M."/>
            <person name="Barry K."/>
            <person name="Grigoriev I.V."/>
            <person name="Miller A.N."/>
            <person name="O'Donnell K."/>
            <person name="Stajich J.E."/>
            <person name="Bonito G."/>
        </authorList>
    </citation>
    <scope>NUCLEOTIDE SEQUENCE</scope>
    <source>
        <strain evidence="2">MES-2147</strain>
    </source>
</reference>
<dbReference type="EMBL" id="JAAAHW010007783">
    <property type="protein sequence ID" value="KAF9946345.1"/>
    <property type="molecule type" value="Genomic_DNA"/>
</dbReference>
<sequence>MVRRAEITPILKRNWFKRKEETMEQKRNITLSNLMAKSRVTQRDPEWNSEDRVHSEFYDSSNQQPKLVSFLE</sequence>
<comment type="caution">
    <text evidence="2">The sequence shown here is derived from an EMBL/GenBank/DDBJ whole genome shotgun (WGS) entry which is preliminary data.</text>
</comment>
<feature type="region of interest" description="Disordered" evidence="1">
    <location>
        <begin position="39"/>
        <end position="72"/>
    </location>
</feature>
<feature type="compositionally biased region" description="Basic and acidic residues" evidence="1">
    <location>
        <begin position="41"/>
        <end position="57"/>
    </location>
</feature>
<evidence type="ECO:0000256" key="1">
    <source>
        <dbReference type="SAM" id="MobiDB-lite"/>
    </source>
</evidence>
<evidence type="ECO:0000313" key="2">
    <source>
        <dbReference type="EMBL" id="KAF9946345.1"/>
    </source>
</evidence>
<keyword evidence="3" id="KW-1185">Reference proteome</keyword>
<gene>
    <name evidence="2" type="ORF">BGZ65_009819</name>
</gene>
<proteinExistence type="predicted"/>
<organism evidence="2 3">
    <name type="scientific">Modicella reniformis</name>
    <dbReference type="NCBI Taxonomy" id="1440133"/>
    <lineage>
        <taxon>Eukaryota</taxon>
        <taxon>Fungi</taxon>
        <taxon>Fungi incertae sedis</taxon>
        <taxon>Mucoromycota</taxon>
        <taxon>Mortierellomycotina</taxon>
        <taxon>Mortierellomycetes</taxon>
        <taxon>Mortierellales</taxon>
        <taxon>Mortierellaceae</taxon>
        <taxon>Modicella</taxon>
    </lineage>
</organism>
<dbReference type="Proteomes" id="UP000749646">
    <property type="component" value="Unassembled WGS sequence"/>
</dbReference>